<dbReference type="Gene3D" id="3.30.420.100">
    <property type="match status" value="1"/>
</dbReference>
<dbReference type="PANTHER" id="PTHR12899">
    <property type="entry name" value="39S RIBOSOMAL PROTEIN L18, MITOCHONDRIAL"/>
    <property type="match status" value="1"/>
</dbReference>
<dbReference type="GO" id="GO:0003735">
    <property type="term" value="F:structural constituent of ribosome"/>
    <property type="evidence" value="ECO:0007669"/>
    <property type="project" value="InterPro"/>
</dbReference>
<accession>A0A2N1UNE4</accession>
<dbReference type="GO" id="GO:0008097">
    <property type="term" value="F:5S rRNA binding"/>
    <property type="evidence" value="ECO:0007669"/>
    <property type="project" value="TreeGrafter"/>
</dbReference>
<dbReference type="GO" id="GO:0022625">
    <property type="term" value="C:cytosolic large ribosomal subunit"/>
    <property type="evidence" value="ECO:0007669"/>
    <property type="project" value="TreeGrafter"/>
</dbReference>
<keyword evidence="2 7" id="KW-0699">rRNA-binding</keyword>
<evidence type="ECO:0000256" key="2">
    <source>
        <dbReference type="ARBA" id="ARBA00022730"/>
    </source>
</evidence>
<evidence type="ECO:0000256" key="1">
    <source>
        <dbReference type="ARBA" id="ARBA00007116"/>
    </source>
</evidence>
<dbReference type="AlphaFoldDB" id="A0A2N1UNE4"/>
<dbReference type="GO" id="GO:0006412">
    <property type="term" value="P:translation"/>
    <property type="evidence" value="ECO:0007669"/>
    <property type="project" value="UniProtKB-UniRule"/>
</dbReference>
<dbReference type="PANTHER" id="PTHR12899:SF3">
    <property type="entry name" value="LARGE RIBOSOMAL SUBUNIT PROTEIN UL18M"/>
    <property type="match status" value="1"/>
</dbReference>
<evidence type="ECO:0000256" key="4">
    <source>
        <dbReference type="ARBA" id="ARBA00022980"/>
    </source>
</evidence>
<evidence type="ECO:0000256" key="5">
    <source>
        <dbReference type="ARBA" id="ARBA00023274"/>
    </source>
</evidence>
<feature type="coiled-coil region" evidence="8">
    <location>
        <begin position="55"/>
        <end position="82"/>
    </location>
</feature>
<keyword evidence="3 7" id="KW-0694">RNA-binding</keyword>
<evidence type="ECO:0000256" key="7">
    <source>
        <dbReference type="HAMAP-Rule" id="MF_01337"/>
    </source>
</evidence>
<name>A0A2N1UNE4_9BACT</name>
<proteinExistence type="inferred from homology"/>
<protein>
    <recommendedName>
        <fullName evidence="6 7">Large ribosomal subunit protein uL18</fullName>
    </recommendedName>
</protein>
<comment type="subunit">
    <text evidence="7">Part of the 50S ribosomal subunit; part of the 5S rRNA/L5/L18/L25 subcomplex. Contacts the 5S and 23S rRNAs.</text>
</comment>
<organism evidence="9 10">
    <name type="scientific">Candidatus Kuenenbacteria bacterium HGW-Kuenenbacteria-1</name>
    <dbReference type="NCBI Taxonomy" id="2013812"/>
    <lineage>
        <taxon>Bacteria</taxon>
        <taxon>Candidatus Kueneniibacteriota</taxon>
    </lineage>
</organism>
<dbReference type="NCBIfam" id="TIGR00060">
    <property type="entry name" value="L18_bact"/>
    <property type="match status" value="1"/>
</dbReference>
<keyword evidence="8" id="KW-0175">Coiled coil</keyword>
<dbReference type="Pfam" id="PF00861">
    <property type="entry name" value="Ribosomal_L18p"/>
    <property type="match status" value="1"/>
</dbReference>
<keyword evidence="4 7" id="KW-0689">Ribosomal protein</keyword>
<dbReference type="InterPro" id="IPR057268">
    <property type="entry name" value="Ribosomal_L18"/>
</dbReference>
<comment type="function">
    <text evidence="7">This is one of the proteins that bind and probably mediate the attachment of the 5S RNA into the large ribosomal subunit, where it forms part of the central protuberance.</text>
</comment>
<comment type="caution">
    <text evidence="9">The sequence shown here is derived from an EMBL/GenBank/DDBJ whole genome shotgun (WGS) entry which is preliminary data.</text>
</comment>
<evidence type="ECO:0000313" key="10">
    <source>
        <dbReference type="Proteomes" id="UP000233414"/>
    </source>
</evidence>
<dbReference type="Proteomes" id="UP000233414">
    <property type="component" value="Unassembled WGS sequence"/>
</dbReference>
<dbReference type="HAMAP" id="MF_01337_B">
    <property type="entry name" value="Ribosomal_uL18_B"/>
    <property type="match status" value="1"/>
</dbReference>
<sequence length="134" mass="15368">MKNQQKIKQEKRIRRHKRIRTKIKGTNERPRLSVFRSNKQIYAQLIDDKKGFTLVAADGREIEKAKTEKQEVQKKEKEDELSVGVVVAYEVGKLIAQKALKNKIDQAVFDRGGYKYHGQVKAVADGAREGGLKF</sequence>
<dbReference type="EMBL" id="PGYQ01000006">
    <property type="protein sequence ID" value="PKL72352.1"/>
    <property type="molecule type" value="Genomic_DNA"/>
</dbReference>
<evidence type="ECO:0000256" key="6">
    <source>
        <dbReference type="ARBA" id="ARBA00035197"/>
    </source>
</evidence>
<dbReference type="InterPro" id="IPR005484">
    <property type="entry name" value="Ribosomal_uL18_bac/plant/anim"/>
</dbReference>
<evidence type="ECO:0000256" key="8">
    <source>
        <dbReference type="SAM" id="Coils"/>
    </source>
</evidence>
<dbReference type="FunFam" id="3.30.420.100:FF:000001">
    <property type="entry name" value="50S ribosomal protein L18"/>
    <property type="match status" value="1"/>
</dbReference>
<dbReference type="CDD" id="cd00432">
    <property type="entry name" value="Ribosomal_L18_L5e"/>
    <property type="match status" value="1"/>
</dbReference>
<evidence type="ECO:0000256" key="3">
    <source>
        <dbReference type="ARBA" id="ARBA00022884"/>
    </source>
</evidence>
<dbReference type="SUPFAM" id="SSF53137">
    <property type="entry name" value="Translational machinery components"/>
    <property type="match status" value="1"/>
</dbReference>
<keyword evidence="5 7" id="KW-0687">Ribonucleoprotein</keyword>
<dbReference type="InterPro" id="IPR004389">
    <property type="entry name" value="Ribosomal_uL18_bac-type"/>
</dbReference>
<gene>
    <name evidence="7" type="primary">rplR</name>
    <name evidence="9" type="ORF">CVV26_01650</name>
</gene>
<comment type="similarity">
    <text evidence="1 7">Belongs to the universal ribosomal protein uL18 family.</text>
</comment>
<reference evidence="9 10" key="1">
    <citation type="journal article" date="2017" name="ISME J.">
        <title>Potential for microbial H2 and metal transformations associated with novel bacteria and archaea in deep terrestrial subsurface sediments.</title>
        <authorList>
            <person name="Hernsdorf A.W."/>
            <person name="Amano Y."/>
            <person name="Miyakawa K."/>
            <person name="Ise K."/>
            <person name="Suzuki Y."/>
            <person name="Anantharaman K."/>
            <person name="Probst A."/>
            <person name="Burstein D."/>
            <person name="Thomas B.C."/>
            <person name="Banfield J.F."/>
        </authorList>
    </citation>
    <scope>NUCLEOTIDE SEQUENCE [LARGE SCALE GENOMIC DNA]</scope>
    <source>
        <strain evidence="9">HGW-Kuenenbacteria-1</strain>
    </source>
</reference>
<evidence type="ECO:0000313" key="9">
    <source>
        <dbReference type="EMBL" id="PKL72352.1"/>
    </source>
</evidence>